<evidence type="ECO:0000313" key="2">
    <source>
        <dbReference type="Proteomes" id="UP001597419"/>
    </source>
</evidence>
<proteinExistence type="predicted"/>
<organism evidence="1 2">
    <name type="scientific">Amycolatopsis samaneae</name>
    <dbReference type="NCBI Taxonomy" id="664691"/>
    <lineage>
        <taxon>Bacteria</taxon>
        <taxon>Bacillati</taxon>
        <taxon>Actinomycetota</taxon>
        <taxon>Actinomycetes</taxon>
        <taxon>Pseudonocardiales</taxon>
        <taxon>Pseudonocardiaceae</taxon>
        <taxon>Amycolatopsis</taxon>
    </lineage>
</organism>
<sequence length="235" mass="26744">MSTTENVPVPGVTGALAQPVPARLPAEASPDRDDDQVLMTGVGLSIPADLSFEGWERAGRQLSGIVDSSSWWLGDWLVYGKKHYTDRYRRAIRAAGLQYQTLRNYAWVARRFDLGRRRARLSFQHHAEVASLPAEEQDFWLDRAEQAMWTTKQLRGQVREERVEGDGDRKQATSAVRRIEVPDNRFVWWRRAADHSGVDFDNWVTAMLDRAAEQALSDETGVEPWRLPAVAERLA</sequence>
<keyword evidence="2" id="KW-1185">Reference proteome</keyword>
<gene>
    <name evidence="1" type="ORF">ACFSYJ_00890</name>
</gene>
<reference evidence="2" key="1">
    <citation type="journal article" date="2019" name="Int. J. Syst. Evol. Microbiol.">
        <title>The Global Catalogue of Microorganisms (GCM) 10K type strain sequencing project: providing services to taxonomists for standard genome sequencing and annotation.</title>
        <authorList>
            <consortium name="The Broad Institute Genomics Platform"/>
            <consortium name="The Broad Institute Genome Sequencing Center for Infectious Disease"/>
            <person name="Wu L."/>
            <person name="Ma J."/>
        </authorList>
    </citation>
    <scope>NUCLEOTIDE SEQUENCE [LARGE SCALE GENOMIC DNA]</scope>
    <source>
        <strain evidence="2">CGMCC 4.7643</strain>
    </source>
</reference>
<dbReference type="EMBL" id="JBHUKU010000001">
    <property type="protein sequence ID" value="MFD2457128.1"/>
    <property type="molecule type" value="Genomic_DNA"/>
</dbReference>
<accession>A0ABW5G7U9</accession>
<protein>
    <submittedName>
        <fullName evidence="1">LmbU family transcriptional regulator</fullName>
    </submittedName>
</protein>
<dbReference type="RefSeq" id="WP_345402211.1">
    <property type="nucleotide sequence ID" value="NZ_BAABHG010000013.1"/>
</dbReference>
<comment type="caution">
    <text evidence="1">The sequence shown here is derived from an EMBL/GenBank/DDBJ whole genome shotgun (WGS) entry which is preliminary data.</text>
</comment>
<name>A0ABW5G7U9_9PSEU</name>
<evidence type="ECO:0000313" key="1">
    <source>
        <dbReference type="EMBL" id="MFD2457128.1"/>
    </source>
</evidence>
<dbReference type="NCBIfam" id="NF038070">
    <property type="entry name" value="LmbU_fam_TF"/>
    <property type="match status" value="1"/>
</dbReference>
<dbReference type="InterPro" id="IPR049735">
    <property type="entry name" value="NovE/LmbU-like"/>
</dbReference>
<dbReference type="Proteomes" id="UP001597419">
    <property type="component" value="Unassembled WGS sequence"/>
</dbReference>